<reference evidence="1" key="1">
    <citation type="submission" date="2024-07" db="EMBL/GenBank/DDBJ databases">
        <title>Genome Analysis of a Potential Novel Vibrio Species Secreting pH- and Thermo-stable Alginate Lyase and its Application in Producing Alginate Oligosaccharides.</title>
        <authorList>
            <person name="Huang H."/>
            <person name="Bao K."/>
        </authorList>
    </citation>
    <scope>NUCLEOTIDE SEQUENCE</scope>
    <source>
        <strain evidence="1">HB236076</strain>
        <plasmid evidence="1">p-HB236076</plasmid>
    </source>
</reference>
<name>A0AB39HK45_9VIBR</name>
<geneLocation type="plasmid" evidence="1">
    <name>p-HB236076</name>
</geneLocation>
<dbReference type="KEGG" id="vih:AB0763_13390"/>
<sequence>MKDIKGVFRNLEKMLRQASWFDDDWDIYNRGDYFQLYKHNWHNQNQGGVHFETFIEGPQIKQKAFPICVHAEEDCPKQAEFIRRLLEQEQATINGWKGYKPLSSSYGICQKTLPLNFKNLEQRLYEELNRLRHLEHTIDALLLELSE</sequence>
<evidence type="ECO:0000313" key="1">
    <source>
        <dbReference type="EMBL" id="XDK26778.1"/>
    </source>
</evidence>
<dbReference type="RefSeq" id="WP_306099693.1">
    <property type="nucleotide sequence ID" value="NZ_CP162602.1"/>
</dbReference>
<proteinExistence type="predicted"/>
<dbReference type="EMBL" id="CP162602">
    <property type="protein sequence ID" value="XDK26778.1"/>
    <property type="molecule type" value="Genomic_DNA"/>
</dbReference>
<protein>
    <submittedName>
        <fullName evidence="1">Uncharacterized protein</fullName>
    </submittedName>
</protein>
<accession>A0AB39HK45</accession>
<gene>
    <name evidence="1" type="ORF">AB0763_13390</name>
</gene>
<organism evidence="1">
    <name type="scientific">Vibrio sp. HB236076</name>
    <dbReference type="NCBI Taxonomy" id="3232307"/>
    <lineage>
        <taxon>Bacteria</taxon>
        <taxon>Pseudomonadati</taxon>
        <taxon>Pseudomonadota</taxon>
        <taxon>Gammaproteobacteria</taxon>
        <taxon>Vibrionales</taxon>
        <taxon>Vibrionaceae</taxon>
        <taxon>Vibrio</taxon>
    </lineage>
</organism>
<keyword evidence="1" id="KW-0614">Plasmid</keyword>
<dbReference type="AlphaFoldDB" id="A0AB39HK45"/>